<evidence type="ECO:0000313" key="1">
    <source>
        <dbReference type="EMBL" id="CAE8686104.1"/>
    </source>
</evidence>
<name>A0A813JWT4_POLGL</name>
<organism evidence="1 2">
    <name type="scientific">Polarella glacialis</name>
    <name type="common">Dinoflagellate</name>
    <dbReference type="NCBI Taxonomy" id="89957"/>
    <lineage>
        <taxon>Eukaryota</taxon>
        <taxon>Sar</taxon>
        <taxon>Alveolata</taxon>
        <taxon>Dinophyceae</taxon>
        <taxon>Suessiales</taxon>
        <taxon>Suessiaceae</taxon>
        <taxon>Polarella</taxon>
    </lineage>
</organism>
<gene>
    <name evidence="1" type="ORF">PGLA2088_LOCUS24818</name>
</gene>
<proteinExistence type="predicted"/>
<comment type="caution">
    <text evidence="1">The sequence shown here is derived from an EMBL/GenBank/DDBJ whole genome shotgun (WGS) entry which is preliminary data.</text>
</comment>
<dbReference type="EMBL" id="CAJNNW010026533">
    <property type="protein sequence ID" value="CAE8686104.1"/>
    <property type="molecule type" value="Genomic_DNA"/>
</dbReference>
<protein>
    <submittedName>
        <fullName evidence="1">Uncharacterized protein</fullName>
    </submittedName>
</protein>
<dbReference type="Gene3D" id="1.10.8.60">
    <property type="match status" value="1"/>
</dbReference>
<accession>A0A813JWT4</accession>
<evidence type="ECO:0000313" key="2">
    <source>
        <dbReference type="Proteomes" id="UP000626109"/>
    </source>
</evidence>
<dbReference type="Proteomes" id="UP000626109">
    <property type="component" value="Unassembled WGS sequence"/>
</dbReference>
<reference evidence="1" key="1">
    <citation type="submission" date="2021-02" db="EMBL/GenBank/DDBJ databases">
        <authorList>
            <person name="Dougan E. K."/>
            <person name="Rhodes N."/>
            <person name="Thang M."/>
            <person name="Chan C."/>
        </authorList>
    </citation>
    <scope>NUCLEOTIDE SEQUENCE</scope>
</reference>
<dbReference type="AlphaFoldDB" id="A0A813JWT4"/>
<sequence>MDYTPDQLASIFEQKVASRGYKLDAGINASWLSGLLKVKCPQNIRATYNGGLCDCLLNSCQEALSSRIVPEEASDTALTTFIKEDIAPALERFVGGAGGGLLPRETPAVGV</sequence>